<reference evidence="2" key="1">
    <citation type="submission" date="2022-08" db="EMBL/GenBank/DDBJ databases">
        <authorList>
            <consortium name="DOE Joint Genome Institute"/>
            <person name="Min B."/>
            <person name="Sierra-Patev S."/>
            <person name="Naranjo-Ortiz M."/>
            <person name="Looney B."/>
            <person name="Konkel Z."/>
            <person name="Slot J.C."/>
            <person name="Sakamoto Y."/>
            <person name="Steenwyk J.L."/>
            <person name="Rokas A."/>
            <person name="Carro J."/>
            <person name="Camarero S."/>
            <person name="Ferreira P."/>
            <person name="Molpeceres G."/>
            <person name="Ruiz-duenas F.J."/>
            <person name="Serrano A."/>
            <person name="Henrissat B."/>
            <person name="Drula E."/>
            <person name="Hughes K.W."/>
            <person name="Mata J.L."/>
            <person name="Ishikawa N.K."/>
            <person name="Vargas-Isla R."/>
            <person name="Ushijima S."/>
            <person name="Smith C.A."/>
            <person name="Ahrendt S."/>
            <person name="Andreopoulos W."/>
            <person name="He G."/>
            <person name="LaButti K."/>
            <person name="Lipzen A."/>
            <person name="Ng V."/>
            <person name="Riley R."/>
            <person name="Sandor L."/>
            <person name="Barry K."/>
            <person name="Martinez A.T."/>
            <person name="Xiao Y."/>
            <person name="Gibbons J.G."/>
            <person name="Terashima K."/>
            <person name="Hibbett D.S."/>
            <person name="Grigoriev I.V."/>
        </authorList>
    </citation>
    <scope>NUCLEOTIDE SEQUENCE</scope>
    <source>
        <strain evidence="2">ET3784</strain>
    </source>
</reference>
<protein>
    <submittedName>
        <fullName evidence="2">Uncharacterized protein</fullName>
    </submittedName>
</protein>
<sequence>MRSVLAYFTLALCSAVLAVPTPVTTSSVSPATVTGAANLNASSSISTPISVLVEFDKLWQGELLSTPMDHKAAVVAQHVPAEIGEAVRSVVEDFVHHDRPKPLFQNDPQNPQKLEWITPIPVQDSQIQISYKYAYKSQGFIKLGLGFWGPKLSLCSGPALKLRCNVMLKNGEAPYLYTIEPPTSRNMML</sequence>
<dbReference type="Proteomes" id="UP001176059">
    <property type="component" value="Unassembled WGS sequence"/>
</dbReference>
<dbReference type="AlphaFoldDB" id="A0AA38N3I6"/>
<proteinExistence type="predicted"/>
<organism evidence="2 3">
    <name type="scientific">Lentinula guzmanii</name>
    <dbReference type="NCBI Taxonomy" id="2804957"/>
    <lineage>
        <taxon>Eukaryota</taxon>
        <taxon>Fungi</taxon>
        <taxon>Dikarya</taxon>
        <taxon>Basidiomycota</taxon>
        <taxon>Agaricomycotina</taxon>
        <taxon>Agaricomycetes</taxon>
        <taxon>Agaricomycetidae</taxon>
        <taxon>Agaricales</taxon>
        <taxon>Marasmiineae</taxon>
        <taxon>Omphalotaceae</taxon>
        <taxon>Lentinula</taxon>
    </lineage>
</organism>
<feature type="signal peptide" evidence="1">
    <location>
        <begin position="1"/>
        <end position="18"/>
    </location>
</feature>
<reference evidence="2" key="2">
    <citation type="journal article" date="2023" name="Proc. Natl. Acad. Sci. U.S.A.">
        <title>A global phylogenomic analysis of the shiitake genus Lentinula.</title>
        <authorList>
            <person name="Sierra-Patev S."/>
            <person name="Min B."/>
            <person name="Naranjo-Ortiz M."/>
            <person name="Looney B."/>
            <person name="Konkel Z."/>
            <person name="Slot J.C."/>
            <person name="Sakamoto Y."/>
            <person name="Steenwyk J.L."/>
            <person name="Rokas A."/>
            <person name="Carro J."/>
            <person name="Camarero S."/>
            <person name="Ferreira P."/>
            <person name="Molpeceres G."/>
            <person name="Ruiz-Duenas F.J."/>
            <person name="Serrano A."/>
            <person name="Henrissat B."/>
            <person name="Drula E."/>
            <person name="Hughes K.W."/>
            <person name="Mata J.L."/>
            <person name="Ishikawa N.K."/>
            <person name="Vargas-Isla R."/>
            <person name="Ushijima S."/>
            <person name="Smith C.A."/>
            <person name="Donoghue J."/>
            <person name="Ahrendt S."/>
            <person name="Andreopoulos W."/>
            <person name="He G."/>
            <person name="LaButti K."/>
            <person name="Lipzen A."/>
            <person name="Ng V."/>
            <person name="Riley R."/>
            <person name="Sandor L."/>
            <person name="Barry K."/>
            <person name="Martinez A.T."/>
            <person name="Xiao Y."/>
            <person name="Gibbons J.G."/>
            <person name="Terashima K."/>
            <person name="Grigoriev I.V."/>
            <person name="Hibbett D."/>
        </authorList>
    </citation>
    <scope>NUCLEOTIDE SEQUENCE</scope>
    <source>
        <strain evidence="2">ET3784</strain>
    </source>
</reference>
<gene>
    <name evidence="2" type="ORF">DFJ43DRAFT_1055503</name>
</gene>
<feature type="chain" id="PRO_5041233927" evidence="1">
    <location>
        <begin position="19"/>
        <end position="189"/>
    </location>
</feature>
<comment type="caution">
    <text evidence="2">The sequence shown here is derived from an EMBL/GenBank/DDBJ whole genome shotgun (WGS) entry which is preliminary data.</text>
</comment>
<dbReference type="EMBL" id="JANVFO010000007">
    <property type="protein sequence ID" value="KAJ3735961.1"/>
    <property type="molecule type" value="Genomic_DNA"/>
</dbReference>
<evidence type="ECO:0000256" key="1">
    <source>
        <dbReference type="SAM" id="SignalP"/>
    </source>
</evidence>
<name>A0AA38N3I6_9AGAR</name>
<accession>A0AA38N3I6</accession>
<keyword evidence="1" id="KW-0732">Signal</keyword>
<keyword evidence="3" id="KW-1185">Reference proteome</keyword>
<evidence type="ECO:0000313" key="3">
    <source>
        <dbReference type="Proteomes" id="UP001176059"/>
    </source>
</evidence>
<evidence type="ECO:0000313" key="2">
    <source>
        <dbReference type="EMBL" id="KAJ3735961.1"/>
    </source>
</evidence>